<evidence type="ECO:0000313" key="2">
    <source>
        <dbReference type="EMBL" id="GIU43034.1"/>
    </source>
</evidence>
<dbReference type="Gene3D" id="3.40.630.30">
    <property type="match status" value="1"/>
</dbReference>
<gene>
    <name evidence="2" type="ORF">TUM3794_27740</name>
</gene>
<dbReference type="EMBL" id="BPEU01000020">
    <property type="protein sequence ID" value="GIU43034.1"/>
    <property type="molecule type" value="Genomic_DNA"/>
</dbReference>
<dbReference type="RefSeq" id="WP_220757216.1">
    <property type="nucleotide sequence ID" value="NZ_BPEU01000020.1"/>
</dbReference>
<name>A0ABQ4P6D8_SHECO</name>
<reference evidence="2 3" key="1">
    <citation type="submission" date="2021-05" db="EMBL/GenBank/DDBJ databases">
        <title>Molecular characterization for Shewanella algae harboring chromosomal blaOXA-55-like strains isolated from clinical and environment sample.</title>
        <authorList>
            <person name="Ohama Y."/>
            <person name="Aoki K."/>
            <person name="Harada S."/>
            <person name="Moriya K."/>
            <person name="Ishii Y."/>
            <person name="Tateda K."/>
        </authorList>
    </citation>
    <scope>NUCLEOTIDE SEQUENCE [LARGE SCALE GENOMIC DNA]</scope>
    <source>
        <strain evidence="2 3">MBTL60-118</strain>
    </source>
</reference>
<comment type="caution">
    <text evidence="2">The sequence shown here is derived from an EMBL/GenBank/DDBJ whole genome shotgun (WGS) entry which is preliminary data.</text>
</comment>
<dbReference type="Pfam" id="PF00583">
    <property type="entry name" value="Acetyltransf_1"/>
    <property type="match status" value="1"/>
</dbReference>
<dbReference type="CDD" id="cd04301">
    <property type="entry name" value="NAT_SF"/>
    <property type="match status" value="1"/>
</dbReference>
<dbReference type="Proteomes" id="UP000773469">
    <property type="component" value="Unassembled WGS sequence"/>
</dbReference>
<dbReference type="SUPFAM" id="SSF55729">
    <property type="entry name" value="Acyl-CoA N-acyltransferases (Nat)"/>
    <property type="match status" value="1"/>
</dbReference>
<proteinExistence type="predicted"/>
<dbReference type="InterPro" id="IPR000182">
    <property type="entry name" value="GNAT_dom"/>
</dbReference>
<dbReference type="InterPro" id="IPR016181">
    <property type="entry name" value="Acyl_CoA_acyltransferase"/>
</dbReference>
<organism evidence="2 3">
    <name type="scientific">Shewanella colwelliana</name>
    <name type="common">Alteromonas colwelliana</name>
    <dbReference type="NCBI Taxonomy" id="23"/>
    <lineage>
        <taxon>Bacteria</taxon>
        <taxon>Pseudomonadati</taxon>
        <taxon>Pseudomonadota</taxon>
        <taxon>Gammaproteobacteria</taxon>
        <taxon>Alteromonadales</taxon>
        <taxon>Shewanellaceae</taxon>
        <taxon>Shewanella</taxon>
    </lineage>
</organism>
<evidence type="ECO:0000259" key="1">
    <source>
        <dbReference type="PROSITE" id="PS51186"/>
    </source>
</evidence>
<sequence>MYHITIERHTQITDTQLLALIELNRAIPEFESRYTLADYQQRLQNKPALLQFIYVEGELAGFKLGYSEKTGQFYSWLGGILPDFRQLGLAKTLLVDQEAWGKDNGISHIEVKTYNRFATMLQMLIRHGYQIAALQSATNKIDDNKLILNKLIC</sequence>
<accession>A0ABQ4P6D8</accession>
<feature type="domain" description="N-acetyltransferase" evidence="1">
    <location>
        <begin position="4"/>
        <end position="153"/>
    </location>
</feature>
<evidence type="ECO:0000313" key="3">
    <source>
        <dbReference type="Proteomes" id="UP000773469"/>
    </source>
</evidence>
<protein>
    <submittedName>
        <fullName evidence="2">N-acetyltransferase GCN5</fullName>
    </submittedName>
</protein>
<dbReference type="PROSITE" id="PS51186">
    <property type="entry name" value="GNAT"/>
    <property type="match status" value="1"/>
</dbReference>
<keyword evidence="3" id="KW-1185">Reference proteome</keyword>